<dbReference type="PANTHER" id="PTHR43418">
    <property type="entry name" value="MULTIFUNCTIONAL TRYPTOPHAN BIOSYNTHESIS PROTEIN-RELATED"/>
    <property type="match status" value="1"/>
</dbReference>
<dbReference type="InterPro" id="IPR035686">
    <property type="entry name" value="CPSase_GATase1"/>
</dbReference>
<dbReference type="Gene3D" id="3.40.50.880">
    <property type="match status" value="1"/>
</dbReference>
<dbReference type="NCBIfam" id="NF009475">
    <property type="entry name" value="PRK12838.1"/>
    <property type="match status" value="1"/>
</dbReference>
<dbReference type="CDD" id="cd01744">
    <property type="entry name" value="GATase1_CPSase"/>
    <property type="match status" value="1"/>
</dbReference>
<dbReference type="Pfam" id="PF00117">
    <property type="entry name" value="GATase"/>
    <property type="match status" value="1"/>
</dbReference>
<feature type="active site" evidence="8">
    <location>
        <position position="352"/>
    </location>
</feature>
<feature type="domain" description="Carbamoyl-phosphate synthase small subunit N-terminal" evidence="9">
    <location>
        <begin position="29"/>
        <end position="160"/>
    </location>
</feature>
<evidence type="ECO:0000256" key="7">
    <source>
        <dbReference type="ARBA" id="ARBA00048816"/>
    </source>
</evidence>
<comment type="pathway">
    <text evidence="8">Pyrimidine metabolism; UMP biosynthesis via de novo pathway; (S)-dihydroorotate from bicarbonate: step 1/3.</text>
</comment>
<dbReference type="Pfam" id="PF00988">
    <property type="entry name" value="CPSase_sm_chain"/>
    <property type="match status" value="1"/>
</dbReference>
<organism evidence="10">
    <name type="scientific">Thermogemmatispora argillosa</name>
    <dbReference type="NCBI Taxonomy" id="2045280"/>
    <lineage>
        <taxon>Bacteria</taxon>
        <taxon>Bacillati</taxon>
        <taxon>Chloroflexota</taxon>
        <taxon>Ktedonobacteria</taxon>
        <taxon>Thermogemmatisporales</taxon>
        <taxon>Thermogemmatisporaceae</taxon>
        <taxon>Thermogemmatispora</taxon>
    </lineage>
</organism>
<dbReference type="UniPathway" id="UPA00068">
    <property type="reaction ID" value="UER00171"/>
</dbReference>
<feature type="region of interest" description="CPSase" evidence="8">
    <location>
        <begin position="1"/>
        <end position="194"/>
    </location>
</feature>
<comment type="function">
    <text evidence="8">Small subunit of the glutamine-dependent carbamoyl phosphate synthetase (CPSase). CPSase catalyzes the formation of carbamoyl phosphate from the ammonia moiety of glutamine, carbonate, and phosphate donated by ATP, constituting the first step of 2 biosynthetic pathways, one leading to arginine and/or urea and the other to pyrimidine nucleotides. The small subunit (glutamine amidotransferase) binds and cleaves glutamine to supply the large subunit with the substrate ammonia.</text>
</comment>
<dbReference type="PANTHER" id="PTHR43418:SF7">
    <property type="entry name" value="CARBAMOYL-PHOSPHATE SYNTHASE SMALL CHAIN"/>
    <property type="match status" value="1"/>
</dbReference>
<dbReference type="InterPro" id="IPR036480">
    <property type="entry name" value="CarbP_synth_ssu_N_sf"/>
</dbReference>
<dbReference type="SUPFAM" id="SSF52021">
    <property type="entry name" value="Carbamoyl phosphate synthetase, small subunit N-terminal domain"/>
    <property type="match status" value="1"/>
</dbReference>
<evidence type="ECO:0000313" key="10">
    <source>
        <dbReference type="EMBL" id="BBH94591.1"/>
    </source>
</evidence>
<comment type="catalytic activity">
    <reaction evidence="7 8">
        <text>hydrogencarbonate + L-glutamine + 2 ATP + H2O = carbamoyl phosphate + L-glutamate + 2 ADP + phosphate + 2 H(+)</text>
        <dbReference type="Rhea" id="RHEA:18633"/>
        <dbReference type="ChEBI" id="CHEBI:15377"/>
        <dbReference type="ChEBI" id="CHEBI:15378"/>
        <dbReference type="ChEBI" id="CHEBI:17544"/>
        <dbReference type="ChEBI" id="CHEBI:29985"/>
        <dbReference type="ChEBI" id="CHEBI:30616"/>
        <dbReference type="ChEBI" id="CHEBI:43474"/>
        <dbReference type="ChEBI" id="CHEBI:58228"/>
        <dbReference type="ChEBI" id="CHEBI:58359"/>
        <dbReference type="ChEBI" id="CHEBI:456216"/>
        <dbReference type="EC" id="6.3.5.5"/>
    </reaction>
</comment>
<dbReference type="GO" id="GO:0044205">
    <property type="term" value="P:'de novo' UMP biosynthetic process"/>
    <property type="evidence" value="ECO:0007669"/>
    <property type="project" value="UniProtKB-UniRule"/>
</dbReference>
<dbReference type="GO" id="GO:0006207">
    <property type="term" value="P:'de novo' pyrimidine nucleobase biosynthetic process"/>
    <property type="evidence" value="ECO:0007669"/>
    <property type="project" value="InterPro"/>
</dbReference>
<comment type="similarity">
    <text evidence="2 8">Belongs to the CarA family.</text>
</comment>
<dbReference type="GO" id="GO:0005524">
    <property type="term" value="F:ATP binding"/>
    <property type="evidence" value="ECO:0007669"/>
    <property type="project" value="UniProtKB-UniRule"/>
</dbReference>
<feature type="binding site" evidence="8">
    <location>
        <position position="73"/>
    </location>
    <ligand>
        <name>L-glutamine</name>
        <dbReference type="ChEBI" id="CHEBI:58359"/>
    </ligand>
</feature>
<evidence type="ECO:0000256" key="1">
    <source>
        <dbReference type="ARBA" id="ARBA00005077"/>
    </source>
</evidence>
<protein>
    <recommendedName>
        <fullName evidence="8">Carbamoyl phosphate synthase small chain</fullName>
        <ecNumber evidence="8">6.3.5.5</ecNumber>
    </recommendedName>
    <alternativeName>
        <fullName evidence="8">Carbamoyl phosphate synthetase glutamine chain</fullName>
    </alternativeName>
</protein>
<feature type="binding site" evidence="8">
    <location>
        <position position="315"/>
    </location>
    <ligand>
        <name>L-glutamine</name>
        <dbReference type="ChEBI" id="CHEBI:58359"/>
    </ligand>
</feature>
<feature type="binding site" evidence="8">
    <location>
        <position position="274"/>
    </location>
    <ligand>
        <name>L-glutamine</name>
        <dbReference type="ChEBI" id="CHEBI:58359"/>
    </ligand>
</feature>
<dbReference type="EMBL" id="AP019377">
    <property type="protein sequence ID" value="BBH94591.1"/>
    <property type="molecule type" value="Genomic_DNA"/>
</dbReference>
<comment type="subunit">
    <text evidence="8">Composed of two chains; the small (or glutamine) chain promotes the hydrolysis of glutamine to ammonia, which is used by the large (or ammonia) chain to synthesize carbamoyl phosphate. Tetramer of heterodimers (alpha,beta)4.</text>
</comment>
<dbReference type="SUPFAM" id="SSF52317">
    <property type="entry name" value="Class I glutamine amidotransferase-like"/>
    <property type="match status" value="1"/>
</dbReference>
<evidence type="ECO:0000256" key="4">
    <source>
        <dbReference type="ARBA" id="ARBA00022741"/>
    </source>
</evidence>
<dbReference type="PROSITE" id="PS51273">
    <property type="entry name" value="GATASE_TYPE_1"/>
    <property type="match status" value="1"/>
</dbReference>
<dbReference type="UniPathway" id="UPA00070">
    <property type="reaction ID" value="UER00115"/>
</dbReference>
<proteinExistence type="inferred from homology"/>
<dbReference type="InterPro" id="IPR002474">
    <property type="entry name" value="CarbamoylP_synth_ssu_N"/>
</dbReference>
<sequence>MQQNMVDRTFLVEKDSAALSRFALDTGTRRGMLVLEDGTIFEGTSFGYEASTAGEVVFCTGMVGYPEAMTDASYGGQILAMTYPLVGNYGVPLSELWESDRIHIAGLIVSDYIDTPSHAQSVMSLRSWLQKEKVPALEIKDTRLLTQHIRTHGTMLGKIVIDEDLPFYDPNLENLVARVSCKGVQCLGEGDVTIALIDCGTKHNIIRSLLRRNVRLVRVPWDYELFAPATTFDFDGIVISNGPGDPKTVQKTIETIQIALERAVPMLGICLGHQLLALAAGGDTYKMKFGHRSQNQPCLLNDSKRCFITTQNHGFAVGTLPPGFAPWFINGNDGTNEGMIHHELPFFSVQFHPEARPGPMDTDWIFDHFLTRVRSEKEARGS</sequence>
<evidence type="ECO:0000259" key="9">
    <source>
        <dbReference type="SMART" id="SM01097"/>
    </source>
</evidence>
<dbReference type="NCBIfam" id="TIGR01368">
    <property type="entry name" value="CPSaseIIsmall"/>
    <property type="match status" value="1"/>
</dbReference>
<comment type="pathway">
    <text evidence="1 8">Amino-acid biosynthesis; L-arginine biosynthesis; carbamoyl phosphate from bicarbonate: step 1/1.</text>
</comment>
<feature type="binding site" evidence="8">
    <location>
        <position position="314"/>
    </location>
    <ligand>
        <name>L-glutamine</name>
        <dbReference type="ChEBI" id="CHEBI:58359"/>
    </ligand>
</feature>
<feature type="active site" evidence="8">
    <location>
        <position position="354"/>
    </location>
</feature>
<dbReference type="InterPro" id="IPR006274">
    <property type="entry name" value="CarbamoylP_synth_ssu"/>
</dbReference>
<keyword evidence="6 8" id="KW-0315">Glutamine amidotransferase</keyword>
<reference evidence="10" key="1">
    <citation type="submission" date="2018-12" db="EMBL/GenBank/DDBJ databases">
        <title>Novel natural products biosynthetic potential of the class Ktedonobacteria.</title>
        <authorList>
            <person name="Zheng Y."/>
            <person name="Saitou A."/>
            <person name="Wang C.M."/>
            <person name="Toyoda A."/>
            <person name="Minakuchi Y."/>
            <person name="Sekiguchi Y."/>
            <person name="Ueda K."/>
            <person name="Takano H."/>
            <person name="Sakai Y."/>
            <person name="Yokota A."/>
            <person name="Yabe S."/>
        </authorList>
    </citation>
    <scope>NUCLEOTIDE SEQUENCE</scope>
    <source>
        <strain evidence="10">A3-2</strain>
    </source>
</reference>
<accession>A0A455T5Q7</accession>
<dbReference type="GO" id="GO:0006541">
    <property type="term" value="P:glutamine metabolic process"/>
    <property type="evidence" value="ECO:0007669"/>
    <property type="project" value="InterPro"/>
</dbReference>
<keyword evidence="8" id="KW-0055">Arginine biosynthesis</keyword>
<dbReference type="AlphaFoldDB" id="A0A455T5Q7"/>
<dbReference type="PRINTS" id="PR00097">
    <property type="entry name" value="ANTSNTHASEII"/>
</dbReference>
<keyword evidence="3 8" id="KW-0436">Ligase</keyword>
<evidence type="ECO:0000256" key="6">
    <source>
        <dbReference type="ARBA" id="ARBA00022962"/>
    </source>
</evidence>
<dbReference type="InterPro" id="IPR050472">
    <property type="entry name" value="Anth_synth/Amidotransfase"/>
</dbReference>
<dbReference type="Gene3D" id="3.50.30.20">
    <property type="entry name" value="Carbamoyl-phosphate synthase small subunit, N-terminal domain"/>
    <property type="match status" value="1"/>
</dbReference>
<evidence type="ECO:0000256" key="2">
    <source>
        <dbReference type="ARBA" id="ARBA00007800"/>
    </source>
</evidence>
<comment type="catalytic activity">
    <reaction evidence="8">
        <text>L-glutamine + H2O = L-glutamate + NH4(+)</text>
        <dbReference type="Rhea" id="RHEA:15889"/>
        <dbReference type="ChEBI" id="CHEBI:15377"/>
        <dbReference type="ChEBI" id="CHEBI:28938"/>
        <dbReference type="ChEBI" id="CHEBI:29985"/>
        <dbReference type="ChEBI" id="CHEBI:58359"/>
    </reaction>
</comment>
<dbReference type="SMART" id="SM01097">
    <property type="entry name" value="CPSase_sm_chain"/>
    <property type="match status" value="1"/>
</dbReference>
<dbReference type="PRINTS" id="PR00099">
    <property type="entry name" value="CPSGATASE"/>
</dbReference>
<gene>
    <name evidence="8 10" type="primary">carA</name>
    <name evidence="10" type="ORF">KTA_27900</name>
</gene>
<feature type="active site" description="Nucleophile" evidence="8">
    <location>
        <position position="270"/>
    </location>
</feature>
<feature type="binding site" evidence="8">
    <location>
        <position position="312"/>
    </location>
    <ligand>
        <name>L-glutamine</name>
        <dbReference type="ChEBI" id="CHEBI:58359"/>
    </ligand>
</feature>
<dbReference type="InterPro" id="IPR029062">
    <property type="entry name" value="Class_I_gatase-like"/>
</dbReference>
<evidence type="ECO:0000256" key="8">
    <source>
        <dbReference type="HAMAP-Rule" id="MF_01209"/>
    </source>
</evidence>
<evidence type="ECO:0000256" key="5">
    <source>
        <dbReference type="ARBA" id="ARBA00022840"/>
    </source>
</evidence>
<keyword evidence="4 8" id="KW-0547">Nucleotide-binding</keyword>
<dbReference type="GO" id="GO:0006526">
    <property type="term" value="P:L-arginine biosynthetic process"/>
    <property type="evidence" value="ECO:0007669"/>
    <property type="project" value="UniProtKB-UniRule"/>
</dbReference>
<feature type="binding site" evidence="8">
    <location>
        <position position="244"/>
    </location>
    <ligand>
        <name>L-glutamine</name>
        <dbReference type="ChEBI" id="CHEBI:58359"/>
    </ligand>
</feature>
<keyword evidence="8" id="KW-0028">Amino-acid biosynthesis</keyword>
<keyword evidence="5 8" id="KW-0067">ATP-binding</keyword>
<feature type="binding site" evidence="8">
    <location>
        <position position="242"/>
    </location>
    <ligand>
        <name>L-glutamine</name>
        <dbReference type="ChEBI" id="CHEBI:58359"/>
    </ligand>
</feature>
<dbReference type="PRINTS" id="PR00096">
    <property type="entry name" value="GATASE"/>
</dbReference>
<dbReference type="GO" id="GO:0004359">
    <property type="term" value="F:glutaminase activity"/>
    <property type="evidence" value="ECO:0007669"/>
    <property type="project" value="RHEA"/>
</dbReference>
<dbReference type="EC" id="6.3.5.5" evidence="8"/>
<dbReference type="HAMAP" id="MF_01209">
    <property type="entry name" value="CPSase_S_chain"/>
    <property type="match status" value="1"/>
</dbReference>
<name>A0A455T5Q7_9CHLR</name>
<feature type="binding site" evidence="8">
    <location>
        <position position="271"/>
    </location>
    <ligand>
        <name>L-glutamine</name>
        <dbReference type="ChEBI" id="CHEBI:58359"/>
    </ligand>
</feature>
<evidence type="ECO:0000256" key="3">
    <source>
        <dbReference type="ARBA" id="ARBA00022598"/>
    </source>
</evidence>
<dbReference type="GO" id="GO:0004088">
    <property type="term" value="F:carbamoyl-phosphate synthase (glutamine-hydrolyzing) activity"/>
    <property type="evidence" value="ECO:0007669"/>
    <property type="project" value="UniProtKB-UniRule"/>
</dbReference>
<dbReference type="InterPro" id="IPR017926">
    <property type="entry name" value="GATASE"/>
</dbReference>
<keyword evidence="8" id="KW-0665">Pyrimidine biosynthesis</keyword>